<evidence type="ECO:0000256" key="1">
    <source>
        <dbReference type="ARBA" id="ARBA00005662"/>
    </source>
</evidence>
<reference evidence="3" key="1">
    <citation type="journal article" date="2013" name="Environ. Microbiol.">
        <title>Microbiota from the distal guts of lean and obese adolescents exhibit partial functional redundancy besides clear differences in community structure.</title>
        <authorList>
            <person name="Ferrer M."/>
            <person name="Ruiz A."/>
            <person name="Lanza F."/>
            <person name="Haange S.B."/>
            <person name="Oberbach A."/>
            <person name="Till H."/>
            <person name="Bargiela R."/>
            <person name="Campoy C."/>
            <person name="Segura M.T."/>
            <person name="Richter M."/>
            <person name="von Bergen M."/>
            <person name="Seifert J."/>
            <person name="Suarez A."/>
        </authorList>
    </citation>
    <scope>NUCLEOTIDE SEQUENCE</scope>
</reference>
<dbReference type="PANTHER" id="PTHR33393">
    <property type="entry name" value="POLYGLUTAMINE SYNTHESIS ACCESSORY PROTEIN RV0574C-RELATED"/>
    <property type="match status" value="1"/>
</dbReference>
<comment type="similarity">
    <text evidence="1">Belongs to the CapA family.</text>
</comment>
<dbReference type="InterPro" id="IPR029052">
    <property type="entry name" value="Metallo-depent_PP-like"/>
</dbReference>
<protein>
    <submittedName>
        <fullName evidence="3">Protein containing Capsule synthesis protein, CapA domain protein</fullName>
    </submittedName>
</protein>
<evidence type="ECO:0000313" key="3">
    <source>
        <dbReference type="EMBL" id="EKC71500.1"/>
    </source>
</evidence>
<accession>K1TZE6</accession>
<dbReference type="Pfam" id="PF09587">
    <property type="entry name" value="PGA_cap"/>
    <property type="match status" value="1"/>
</dbReference>
<organism evidence="3">
    <name type="scientific">human gut metagenome</name>
    <dbReference type="NCBI Taxonomy" id="408170"/>
    <lineage>
        <taxon>unclassified sequences</taxon>
        <taxon>metagenomes</taxon>
        <taxon>organismal metagenomes</taxon>
    </lineage>
</organism>
<dbReference type="InterPro" id="IPR019079">
    <property type="entry name" value="Capsule_synth_CapA"/>
</dbReference>
<name>K1TZE6_9ZZZZ</name>
<dbReference type="InterPro" id="IPR052169">
    <property type="entry name" value="CW_Biosynth-Accessory"/>
</dbReference>
<evidence type="ECO:0000259" key="2">
    <source>
        <dbReference type="Pfam" id="PF09587"/>
    </source>
</evidence>
<dbReference type="EMBL" id="AJWY01004752">
    <property type="protein sequence ID" value="EKC71500.1"/>
    <property type="molecule type" value="Genomic_DNA"/>
</dbReference>
<dbReference type="AlphaFoldDB" id="K1TZE6"/>
<proteinExistence type="inferred from homology"/>
<feature type="non-terminal residue" evidence="3">
    <location>
        <position position="1"/>
    </location>
</feature>
<dbReference type="PANTHER" id="PTHR33393:SF13">
    <property type="entry name" value="PGA BIOSYNTHESIS PROTEIN CAPA"/>
    <property type="match status" value="1"/>
</dbReference>
<feature type="domain" description="Capsule synthesis protein CapA" evidence="2">
    <location>
        <begin position="5"/>
        <end position="106"/>
    </location>
</feature>
<sequence>SAVRYVVTGGRKIAIVSATEIERFYHFTQKAQKEKPGVLKTQQEEVWKKELKRAKKNSDYVIAYVHWGTEGKIHYGQDQTEIADLCVKAGADAVIGGHPHRLQGVDS</sequence>
<dbReference type="Gene3D" id="3.60.21.10">
    <property type="match status" value="1"/>
</dbReference>
<comment type="caution">
    <text evidence="3">The sequence shown here is derived from an EMBL/GenBank/DDBJ whole genome shotgun (WGS) entry which is preliminary data.</text>
</comment>
<gene>
    <name evidence="3" type="ORF">LEA_07230</name>
</gene>
<dbReference type="SUPFAM" id="SSF56300">
    <property type="entry name" value="Metallo-dependent phosphatases"/>
    <property type="match status" value="1"/>
</dbReference>